<dbReference type="RefSeq" id="WP_039777902.1">
    <property type="nucleotide sequence ID" value="NZ_JAAXOR010000001.1"/>
</dbReference>
<evidence type="ECO:0000256" key="1">
    <source>
        <dbReference type="SAM" id="MobiDB-lite"/>
    </source>
</evidence>
<evidence type="ECO:0000313" key="2">
    <source>
        <dbReference type="EMBL" id="OXR43122.1"/>
    </source>
</evidence>
<proteinExistence type="predicted"/>
<organism evidence="2 3">
    <name type="scientific">Nocardia cerradoensis</name>
    <dbReference type="NCBI Taxonomy" id="85688"/>
    <lineage>
        <taxon>Bacteria</taxon>
        <taxon>Bacillati</taxon>
        <taxon>Actinomycetota</taxon>
        <taxon>Actinomycetes</taxon>
        <taxon>Mycobacteriales</taxon>
        <taxon>Nocardiaceae</taxon>
        <taxon>Nocardia</taxon>
    </lineage>
</organism>
<dbReference type="EMBL" id="NGAF01000011">
    <property type="protein sequence ID" value="OXR43122.1"/>
    <property type="molecule type" value="Genomic_DNA"/>
</dbReference>
<dbReference type="Proteomes" id="UP000215506">
    <property type="component" value="Unassembled WGS sequence"/>
</dbReference>
<feature type="region of interest" description="Disordered" evidence="1">
    <location>
        <begin position="67"/>
        <end position="86"/>
    </location>
</feature>
<reference evidence="2 3" key="1">
    <citation type="submission" date="2017-07" db="EMBL/GenBank/DDBJ databases">
        <title>First draft Genome Sequence of Nocardia cerradoensis isolated from human infection.</title>
        <authorList>
            <person name="Carrasco G."/>
        </authorList>
    </citation>
    <scope>NUCLEOTIDE SEQUENCE [LARGE SCALE GENOMIC DNA]</scope>
    <source>
        <strain evidence="2 3">CNM20130759</strain>
    </source>
</reference>
<gene>
    <name evidence="2" type="ORF">B7C42_05008</name>
</gene>
<comment type="caution">
    <text evidence="2">The sequence shown here is derived from an EMBL/GenBank/DDBJ whole genome shotgun (WGS) entry which is preliminary data.</text>
</comment>
<evidence type="ECO:0000313" key="3">
    <source>
        <dbReference type="Proteomes" id="UP000215506"/>
    </source>
</evidence>
<protein>
    <submittedName>
        <fullName evidence="2">Uncharacterized protein</fullName>
    </submittedName>
</protein>
<dbReference type="AlphaFoldDB" id="A0A231H2Q2"/>
<accession>A0A231H2Q2</accession>
<name>A0A231H2Q2_9NOCA</name>
<sequence>MGNSTAQPLSRDETVDILLDALDPYIASTRHALGLAHTMATVIGGEPLYLLNNAITDYQPRERLVRSASRALRAHPSPGSASAEGQ</sequence>
<keyword evidence="3" id="KW-1185">Reference proteome</keyword>